<organism evidence="1 2">
    <name type="scientific">Pyramidobacter piscolens W5455</name>
    <dbReference type="NCBI Taxonomy" id="352165"/>
    <lineage>
        <taxon>Bacteria</taxon>
        <taxon>Thermotogati</taxon>
        <taxon>Synergistota</taxon>
        <taxon>Synergistia</taxon>
        <taxon>Synergistales</taxon>
        <taxon>Dethiosulfovibrionaceae</taxon>
        <taxon>Pyramidobacter</taxon>
    </lineage>
</organism>
<evidence type="ECO:0000313" key="1">
    <source>
        <dbReference type="EMBL" id="EFB89922.1"/>
    </source>
</evidence>
<keyword evidence="2" id="KW-1185">Reference proteome</keyword>
<accession>A0ABM9ZSY2</accession>
<dbReference type="Pfam" id="PF04985">
    <property type="entry name" value="Phage_tube"/>
    <property type="match status" value="1"/>
</dbReference>
<reference evidence="1 2" key="1">
    <citation type="submission" date="2009-12" db="EMBL/GenBank/DDBJ databases">
        <authorList>
            <person name="Shrivastava S."/>
            <person name="Madupu R."/>
            <person name="Durkin A.S."/>
            <person name="Torralba M."/>
            <person name="Methe B."/>
            <person name="Sutton G.G."/>
            <person name="Strausberg R.L."/>
            <person name="Nelson K.E."/>
        </authorList>
    </citation>
    <scope>NUCLEOTIDE SEQUENCE [LARGE SCALE GENOMIC DNA]</scope>
    <source>
        <strain evidence="1 2">W5455</strain>
    </source>
</reference>
<protein>
    <submittedName>
        <fullName evidence="1">Phage major tail tube protein</fullName>
    </submittedName>
</protein>
<sequence>MPAIPERLINYNCYTEAGRLLGVTTVDMPQLQAMTDTVKGAGIAGEINEPTIGHYQALGATVHFNTANVDMNYLINPRPHVLVFLGSLQFVDQGSGELKTKALRVLMRAKPTNSSIGNADVSAAMDSSVEFSVDRLLITLDGVPTVDYDPLNFVCNIGGVDVLAGVRRDIQ</sequence>
<dbReference type="InterPro" id="IPR006498">
    <property type="entry name" value="Tail_tube"/>
</dbReference>
<evidence type="ECO:0000313" key="2">
    <source>
        <dbReference type="Proteomes" id="UP000006462"/>
    </source>
</evidence>
<dbReference type="Proteomes" id="UP000006462">
    <property type="component" value="Unassembled WGS sequence"/>
</dbReference>
<dbReference type="EMBL" id="ADFP01000106">
    <property type="protein sequence ID" value="EFB89922.1"/>
    <property type="molecule type" value="Genomic_DNA"/>
</dbReference>
<name>A0ABM9ZSY2_9BACT</name>
<gene>
    <name evidence="1" type="ORF">HMPREF7215_2793</name>
</gene>
<proteinExistence type="predicted"/>
<comment type="caution">
    <text evidence="1">The sequence shown here is derived from an EMBL/GenBank/DDBJ whole genome shotgun (WGS) entry which is preliminary data.</text>
</comment>
<dbReference type="RefSeq" id="WP_009165639.1">
    <property type="nucleotide sequence ID" value="NZ_ADFP01000106.1"/>
</dbReference>